<evidence type="ECO:0000313" key="2">
    <source>
        <dbReference type="Proteomes" id="UP000068167"/>
    </source>
</evidence>
<dbReference type="EMBL" id="CP011339">
    <property type="protein sequence ID" value="AKV69178.1"/>
    <property type="molecule type" value="Genomic_DNA"/>
</dbReference>
<dbReference type="KEGG" id="mpk:VL20_4234"/>
<accession>A0A0K1S5A5</accession>
<dbReference type="AlphaFoldDB" id="A0A0K1S5A5"/>
<evidence type="ECO:0000313" key="1">
    <source>
        <dbReference type="EMBL" id="AKV69178.1"/>
    </source>
</evidence>
<proteinExistence type="predicted"/>
<sequence>MSRQYAELDFFPKNKGLPNAPYPTYLATKKALSLTLTLAFDLINGSD</sequence>
<protein>
    <submittedName>
        <fullName evidence="1">Uncharacterized protein</fullName>
    </submittedName>
</protein>
<keyword evidence="2" id="KW-1185">Reference proteome</keyword>
<dbReference type="Proteomes" id="UP000068167">
    <property type="component" value="Chromosome"/>
</dbReference>
<gene>
    <name evidence="1" type="ORF">VL20_4234</name>
</gene>
<name>A0A0K1S5A5_9CHRO</name>
<organism evidence="1 2">
    <name type="scientific">Microcystis panniformis FACHB-1757</name>
    <dbReference type="NCBI Taxonomy" id="1638788"/>
    <lineage>
        <taxon>Bacteria</taxon>
        <taxon>Bacillati</taxon>
        <taxon>Cyanobacteriota</taxon>
        <taxon>Cyanophyceae</taxon>
        <taxon>Oscillatoriophycideae</taxon>
        <taxon>Chroococcales</taxon>
        <taxon>Microcystaceae</taxon>
        <taxon>Microcystis</taxon>
    </lineage>
</organism>
<reference evidence="1 2" key="1">
    <citation type="journal article" date="2016" name="Stand. Genomic Sci.">
        <title>Complete genome sequence and genomic characterization of Microcystis panniformis FACHB 1757 by third-generation sequencing.</title>
        <authorList>
            <person name="Zhang J.Y."/>
            <person name="Guan R."/>
            <person name="Zhang H.J."/>
            <person name="Li H."/>
            <person name="Xiao P."/>
            <person name="Yu G.L."/>
            <person name="Du L."/>
            <person name="Cao D.M."/>
            <person name="Zhu B.C."/>
            <person name="Li R.H."/>
            <person name="Lu Z.H."/>
        </authorList>
    </citation>
    <scope>NUCLEOTIDE SEQUENCE [LARGE SCALE GENOMIC DNA]</scope>
    <source>
        <strain evidence="1 2">FACHB-1757</strain>
    </source>
</reference>